<dbReference type="GO" id="GO:0071944">
    <property type="term" value="C:cell periphery"/>
    <property type="evidence" value="ECO:0007669"/>
    <property type="project" value="UniProtKB-ARBA"/>
</dbReference>
<dbReference type="GeneID" id="29983242"/>
<name>A0A2P5A339_9HYPO</name>
<keyword evidence="4 6" id="KW-0472">Membrane</keyword>
<dbReference type="PANTHER" id="PTHR15549:SF26">
    <property type="entry name" value="AXIAL BUDDING PATTERN PROTEIN 2-RELATED"/>
    <property type="match status" value="1"/>
</dbReference>
<sequence length="340" mass="36642">MAAKTAKTLSSGPLRVPYMPMTVHAIPCPPPILPDDFDGCRIPGGVDLWSKGGFYSPGECFSGYRAMCTQTSAVSSGWPIQDGETVVRCVPEDYTCNDVTKDQKYAVTNYDGTMLSAPAFEIRWRSVDLVVRTTEMNPPGLPTRESTITGHIPTSMAFTFTMTNALITTQTTPTPPTPPTTPTTPTSPPSVSPATEQKASSTASYNASSPLTLQPKPILNSGTIAGITVGSCLGLLAVASAIILFLVRRRRRHQGPRRLTDDTWAQQDTFKEPSDLAVTRYPAELENKPMELRELPVETHFPSADALPAPRACHISVNTIPVEVAADPVQSITKAIRQGD</sequence>
<dbReference type="Proteomes" id="UP000054821">
    <property type="component" value="Unassembled WGS sequence"/>
</dbReference>
<evidence type="ECO:0000256" key="6">
    <source>
        <dbReference type="SAM" id="Phobius"/>
    </source>
</evidence>
<dbReference type="GO" id="GO:0016020">
    <property type="term" value="C:membrane"/>
    <property type="evidence" value="ECO:0007669"/>
    <property type="project" value="UniProtKB-SubCell"/>
</dbReference>
<dbReference type="InterPro" id="IPR051694">
    <property type="entry name" value="Immunoregulatory_rcpt-like"/>
</dbReference>
<proteinExistence type="predicted"/>
<feature type="compositionally biased region" description="Pro residues" evidence="5">
    <location>
        <begin position="173"/>
        <end position="191"/>
    </location>
</feature>
<evidence type="ECO:0000256" key="3">
    <source>
        <dbReference type="ARBA" id="ARBA00022989"/>
    </source>
</evidence>
<evidence type="ECO:0000256" key="2">
    <source>
        <dbReference type="ARBA" id="ARBA00022692"/>
    </source>
</evidence>
<reference evidence="7 8" key="1">
    <citation type="journal article" date="2016" name="Genome Announc.">
        <title>Draft Whole-Genome Sequence of Trichoderma gamsii T6085, a Promising Biocontrol Agent of Fusarium Head Blight on Wheat.</title>
        <authorList>
            <person name="Baroncelli R."/>
            <person name="Zapparata A."/>
            <person name="Piaggeschi G."/>
            <person name="Sarrocco S."/>
            <person name="Vannacci G."/>
        </authorList>
    </citation>
    <scope>NUCLEOTIDE SEQUENCE [LARGE SCALE GENOMIC DNA]</scope>
    <source>
        <strain evidence="7 8">T6085</strain>
    </source>
</reference>
<gene>
    <name evidence="7" type="ORF">TGAM01_v200361</name>
</gene>
<accession>A0A2P5A339</accession>
<protein>
    <submittedName>
        <fullName evidence="7">Uncharacterized protein</fullName>
    </submittedName>
</protein>
<evidence type="ECO:0000256" key="1">
    <source>
        <dbReference type="ARBA" id="ARBA00004167"/>
    </source>
</evidence>
<dbReference type="RefSeq" id="XP_018663565.1">
    <property type="nucleotide sequence ID" value="XM_018803159.1"/>
</dbReference>
<dbReference type="STRING" id="398673.A0A2P5A339"/>
<dbReference type="AlphaFoldDB" id="A0A2P5A339"/>
<feature type="transmembrane region" description="Helical" evidence="6">
    <location>
        <begin position="224"/>
        <end position="247"/>
    </location>
</feature>
<evidence type="ECO:0000256" key="5">
    <source>
        <dbReference type="SAM" id="MobiDB-lite"/>
    </source>
</evidence>
<keyword evidence="3 6" id="KW-1133">Transmembrane helix</keyword>
<feature type="region of interest" description="Disordered" evidence="5">
    <location>
        <begin position="168"/>
        <end position="212"/>
    </location>
</feature>
<evidence type="ECO:0000313" key="8">
    <source>
        <dbReference type="Proteomes" id="UP000054821"/>
    </source>
</evidence>
<organism evidence="7 8">
    <name type="scientific">Trichoderma gamsii</name>
    <dbReference type="NCBI Taxonomy" id="398673"/>
    <lineage>
        <taxon>Eukaryota</taxon>
        <taxon>Fungi</taxon>
        <taxon>Dikarya</taxon>
        <taxon>Ascomycota</taxon>
        <taxon>Pezizomycotina</taxon>
        <taxon>Sordariomycetes</taxon>
        <taxon>Hypocreomycetidae</taxon>
        <taxon>Hypocreales</taxon>
        <taxon>Hypocreaceae</taxon>
        <taxon>Trichoderma</taxon>
    </lineage>
</organism>
<dbReference type="PANTHER" id="PTHR15549">
    <property type="entry name" value="PAIRED IMMUNOGLOBULIN-LIKE TYPE 2 RECEPTOR"/>
    <property type="match status" value="1"/>
</dbReference>
<evidence type="ECO:0000256" key="4">
    <source>
        <dbReference type="ARBA" id="ARBA00023136"/>
    </source>
</evidence>
<comment type="subcellular location">
    <subcellularLocation>
        <location evidence="1">Membrane</location>
        <topology evidence="1">Single-pass membrane protein</topology>
    </subcellularLocation>
</comment>
<keyword evidence="2 6" id="KW-0812">Transmembrane</keyword>
<keyword evidence="8" id="KW-1185">Reference proteome</keyword>
<feature type="compositionally biased region" description="Polar residues" evidence="5">
    <location>
        <begin position="197"/>
        <end position="212"/>
    </location>
</feature>
<comment type="caution">
    <text evidence="7">The sequence shown here is derived from an EMBL/GenBank/DDBJ whole genome shotgun (WGS) entry which is preliminary data.</text>
</comment>
<evidence type="ECO:0000313" key="7">
    <source>
        <dbReference type="EMBL" id="PON30941.1"/>
    </source>
</evidence>
<dbReference type="EMBL" id="JPDN02000001">
    <property type="protein sequence ID" value="PON30941.1"/>
    <property type="molecule type" value="Genomic_DNA"/>
</dbReference>